<evidence type="ECO:0000313" key="3">
    <source>
        <dbReference type="Proteomes" id="UP000887568"/>
    </source>
</evidence>
<dbReference type="Pfam" id="PF02338">
    <property type="entry name" value="OTU"/>
    <property type="match status" value="1"/>
</dbReference>
<evidence type="ECO:0000313" key="2">
    <source>
        <dbReference type="EnsemblMetazoa" id="XP_038045851.1"/>
    </source>
</evidence>
<organism evidence="2 3">
    <name type="scientific">Patiria miniata</name>
    <name type="common">Bat star</name>
    <name type="synonym">Asterina miniata</name>
    <dbReference type="NCBI Taxonomy" id="46514"/>
    <lineage>
        <taxon>Eukaryota</taxon>
        <taxon>Metazoa</taxon>
        <taxon>Echinodermata</taxon>
        <taxon>Eleutherozoa</taxon>
        <taxon>Asterozoa</taxon>
        <taxon>Asteroidea</taxon>
        <taxon>Valvatacea</taxon>
        <taxon>Valvatida</taxon>
        <taxon>Asterinidae</taxon>
        <taxon>Patiria</taxon>
    </lineage>
</organism>
<protein>
    <recommendedName>
        <fullName evidence="1">OTU domain-containing protein</fullName>
    </recommendedName>
</protein>
<dbReference type="PROSITE" id="PS50802">
    <property type="entry name" value="OTU"/>
    <property type="match status" value="1"/>
</dbReference>
<dbReference type="RefSeq" id="XP_038045851.1">
    <property type="nucleotide sequence ID" value="XM_038189923.1"/>
</dbReference>
<reference evidence="2" key="1">
    <citation type="submission" date="2022-11" db="UniProtKB">
        <authorList>
            <consortium name="EnsemblMetazoa"/>
        </authorList>
    </citation>
    <scope>IDENTIFICATION</scope>
</reference>
<dbReference type="AlphaFoldDB" id="A0A913Z4D2"/>
<feature type="domain" description="OTU" evidence="1">
    <location>
        <begin position="26"/>
        <end position="169"/>
    </location>
</feature>
<dbReference type="Proteomes" id="UP000887568">
    <property type="component" value="Unplaced"/>
</dbReference>
<keyword evidence="3" id="KW-1185">Reference proteome</keyword>
<dbReference type="GeneID" id="119720281"/>
<dbReference type="Gene3D" id="3.90.70.80">
    <property type="match status" value="1"/>
</dbReference>
<dbReference type="OrthoDB" id="10242566at2759"/>
<proteinExistence type="predicted"/>
<dbReference type="EnsemblMetazoa" id="XM_038189923.1">
    <property type="protein sequence ID" value="XP_038045851.1"/>
    <property type="gene ID" value="LOC119720281"/>
</dbReference>
<dbReference type="InterPro" id="IPR003323">
    <property type="entry name" value="OTU_dom"/>
</dbReference>
<accession>A0A913Z4D2</accession>
<evidence type="ECO:0000259" key="1">
    <source>
        <dbReference type="PROSITE" id="PS50802"/>
    </source>
</evidence>
<sequence length="213" mass="24000">MSRSITPLCMDTGYKTLREYLHASRLTEVEVPQDGLCILHAVHGGLQSSHTSTSAQGLSKKNVKDMVRDEFLQHVDEYMPYSALSEEDTLAQLESWAQTGQYGSDSVDLILHILSQVLNLRIVVVEETTSRVTSLDLLPHRQEECSLIQPITSVILIKHGQHFNHTVFSRDKERCPSKKEITYTSTTEPIIISSNDSDDEWYLAREGPTSPTK</sequence>
<name>A0A913Z4D2_PATMI</name>